<dbReference type="AlphaFoldDB" id="A0A9P4TW19"/>
<evidence type="ECO:0000256" key="3">
    <source>
        <dbReference type="PROSITE-ProRule" id="PRU00023"/>
    </source>
</evidence>
<evidence type="ECO:0000256" key="2">
    <source>
        <dbReference type="ARBA" id="ARBA00023043"/>
    </source>
</evidence>
<sequence length="137" mass="15247">MHIAAMKNRVDIMELYLQHKGSVNEVWEGDRGGLDFGGGTPLHMAITQESTESVQWLLERGADSYIKDQNGQTAAELGSESKNDIIKGLVDSKNLFNKPELLPLTIFKPTQSQLLDRKSFSSSECMYSVPPNSFPLM</sequence>
<gene>
    <name evidence="4" type="ORF">EJ08DRAFT_319478</name>
</gene>
<dbReference type="Gene3D" id="1.25.40.20">
    <property type="entry name" value="Ankyrin repeat-containing domain"/>
    <property type="match status" value="1"/>
</dbReference>
<evidence type="ECO:0000256" key="1">
    <source>
        <dbReference type="ARBA" id="ARBA00022737"/>
    </source>
</evidence>
<dbReference type="PROSITE" id="PS50088">
    <property type="entry name" value="ANK_REPEAT"/>
    <property type="match status" value="1"/>
</dbReference>
<protein>
    <submittedName>
        <fullName evidence="4">Uncharacterized protein</fullName>
    </submittedName>
</protein>
<dbReference type="EMBL" id="MU007053">
    <property type="protein sequence ID" value="KAF2428779.1"/>
    <property type="molecule type" value="Genomic_DNA"/>
</dbReference>
<keyword evidence="5" id="KW-1185">Reference proteome</keyword>
<name>A0A9P4TW19_9PEZI</name>
<dbReference type="PANTHER" id="PTHR24171">
    <property type="entry name" value="ANKYRIN REPEAT DOMAIN-CONTAINING PROTEIN 39-RELATED"/>
    <property type="match status" value="1"/>
</dbReference>
<dbReference type="Pfam" id="PF12796">
    <property type="entry name" value="Ank_2"/>
    <property type="match status" value="1"/>
</dbReference>
<dbReference type="Proteomes" id="UP000800235">
    <property type="component" value="Unassembled WGS sequence"/>
</dbReference>
<feature type="repeat" description="ANK" evidence="3">
    <location>
        <begin position="37"/>
        <end position="69"/>
    </location>
</feature>
<keyword evidence="2 3" id="KW-0040">ANK repeat</keyword>
<evidence type="ECO:0000313" key="4">
    <source>
        <dbReference type="EMBL" id="KAF2428779.1"/>
    </source>
</evidence>
<keyword evidence="1" id="KW-0677">Repeat</keyword>
<dbReference type="InterPro" id="IPR036770">
    <property type="entry name" value="Ankyrin_rpt-contain_sf"/>
</dbReference>
<reference evidence="4" key="1">
    <citation type="journal article" date="2020" name="Stud. Mycol.">
        <title>101 Dothideomycetes genomes: a test case for predicting lifestyles and emergence of pathogens.</title>
        <authorList>
            <person name="Haridas S."/>
            <person name="Albert R."/>
            <person name="Binder M."/>
            <person name="Bloem J."/>
            <person name="Labutti K."/>
            <person name="Salamov A."/>
            <person name="Andreopoulos B."/>
            <person name="Baker S."/>
            <person name="Barry K."/>
            <person name="Bills G."/>
            <person name="Bluhm B."/>
            <person name="Cannon C."/>
            <person name="Castanera R."/>
            <person name="Culley D."/>
            <person name="Daum C."/>
            <person name="Ezra D."/>
            <person name="Gonzalez J."/>
            <person name="Henrissat B."/>
            <person name="Kuo A."/>
            <person name="Liang C."/>
            <person name="Lipzen A."/>
            <person name="Lutzoni F."/>
            <person name="Magnuson J."/>
            <person name="Mondo S."/>
            <person name="Nolan M."/>
            <person name="Ohm R."/>
            <person name="Pangilinan J."/>
            <person name="Park H.-J."/>
            <person name="Ramirez L."/>
            <person name="Alfaro M."/>
            <person name="Sun H."/>
            <person name="Tritt A."/>
            <person name="Yoshinaga Y."/>
            <person name="Zwiers L.-H."/>
            <person name="Turgeon B."/>
            <person name="Goodwin S."/>
            <person name="Spatafora J."/>
            <person name="Crous P."/>
            <person name="Grigoriev I."/>
        </authorList>
    </citation>
    <scope>NUCLEOTIDE SEQUENCE</scope>
    <source>
        <strain evidence="4">CBS 130266</strain>
    </source>
</reference>
<dbReference type="OrthoDB" id="426293at2759"/>
<dbReference type="SUPFAM" id="SSF48403">
    <property type="entry name" value="Ankyrin repeat"/>
    <property type="match status" value="1"/>
</dbReference>
<proteinExistence type="predicted"/>
<organism evidence="4 5">
    <name type="scientific">Tothia fuscella</name>
    <dbReference type="NCBI Taxonomy" id="1048955"/>
    <lineage>
        <taxon>Eukaryota</taxon>
        <taxon>Fungi</taxon>
        <taxon>Dikarya</taxon>
        <taxon>Ascomycota</taxon>
        <taxon>Pezizomycotina</taxon>
        <taxon>Dothideomycetes</taxon>
        <taxon>Pleosporomycetidae</taxon>
        <taxon>Venturiales</taxon>
        <taxon>Cylindrosympodiaceae</taxon>
        <taxon>Tothia</taxon>
    </lineage>
</organism>
<accession>A0A9P4TW19</accession>
<evidence type="ECO:0000313" key="5">
    <source>
        <dbReference type="Proteomes" id="UP000800235"/>
    </source>
</evidence>
<dbReference type="PROSITE" id="PS50297">
    <property type="entry name" value="ANK_REP_REGION"/>
    <property type="match status" value="1"/>
</dbReference>
<dbReference type="InterPro" id="IPR002110">
    <property type="entry name" value="Ankyrin_rpt"/>
</dbReference>
<comment type="caution">
    <text evidence="4">The sequence shown here is derived from an EMBL/GenBank/DDBJ whole genome shotgun (WGS) entry which is preliminary data.</text>
</comment>